<dbReference type="SMART" id="SM00388">
    <property type="entry name" value="HisKA"/>
    <property type="match status" value="1"/>
</dbReference>
<accession>A0A1J5R4T9</accession>
<evidence type="ECO:0000256" key="1">
    <source>
        <dbReference type="ARBA" id="ARBA00000085"/>
    </source>
</evidence>
<keyword evidence="8" id="KW-1133">Transmembrane helix</keyword>
<dbReference type="EMBL" id="MLJW01000446">
    <property type="protein sequence ID" value="OIQ87012.1"/>
    <property type="molecule type" value="Genomic_DNA"/>
</dbReference>
<dbReference type="InterPro" id="IPR004358">
    <property type="entry name" value="Sig_transdc_His_kin-like_C"/>
</dbReference>
<keyword evidence="7" id="KW-0418">Kinase</keyword>
<dbReference type="CDD" id="cd00082">
    <property type="entry name" value="HisKA"/>
    <property type="match status" value="1"/>
</dbReference>
<evidence type="ECO:0000259" key="11">
    <source>
        <dbReference type="PROSITE" id="PS50109"/>
    </source>
</evidence>
<comment type="caution">
    <text evidence="13">The sequence shown here is derived from an EMBL/GenBank/DDBJ whole genome shotgun (WGS) entry which is preliminary data.</text>
</comment>
<dbReference type="AlphaFoldDB" id="A0A1J5R4T9"/>
<name>A0A1J5R4T9_9ZZZZ</name>
<dbReference type="InterPro" id="IPR036890">
    <property type="entry name" value="HATPase_C_sf"/>
</dbReference>
<dbReference type="InterPro" id="IPR005467">
    <property type="entry name" value="His_kinase_dom"/>
</dbReference>
<evidence type="ECO:0000256" key="5">
    <source>
        <dbReference type="ARBA" id="ARBA00022679"/>
    </source>
</evidence>
<feature type="domain" description="HAMP" evidence="12">
    <location>
        <begin position="185"/>
        <end position="234"/>
    </location>
</feature>
<keyword evidence="10" id="KW-0472">Membrane</keyword>
<dbReference type="GO" id="GO:0000155">
    <property type="term" value="F:phosphorelay sensor kinase activity"/>
    <property type="evidence" value="ECO:0007669"/>
    <property type="project" value="InterPro"/>
</dbReference>
<evidence type="ECO:0000256" key="7">
    <source>
        <dbReference type="ARBA" id="ARBA00022777"/>
    </source>
</evidence>
<keyword evidence="4" id="KW-0597">Phosphoprotein</keyword>
<keyword evidence="5 13" id="KW-0808">Transferase</keyword>
<dbReference type="CDD" id="cd00075">
    <property type="entry name" value="HATPase"/>
    <property type="match status" value="1"/>
</dbReference>
<dbReference type="PROSITE" id="PS50109">
    <property type="entry name" value="HIS_KIN"/>
    <property type="match status" value="1"/>
</dbReference>
<dbReference type="InterPro" id="IPR050428">
    <property type="entry name" value="TCS_sensor_his_kinase"/>
</dbReference>
<keyword evidence="9" id="KW-0902">Two-component regulatory system</keyword>
<gene>
    <name evidence="13" type="primary">rssA_19</name>
    <name evidence="13" type="ORF">GALL_311370</name>
</gene>
<evidence type="ECO:0000256" key="3">
    <source>
        <dbReference type="ARBA" id="ARBA00012438"/>
    </source>
</evidence>
<dbReference type="SMART" id="SM00387">
    <property type="entry name" value="HATPase_c"/>
    <property type="match status" value="1"/>
</dbReference>
<dbReference type="InterPro" id="IPR003594">
    <property type="entry name" value="HATPase_dom"/>
</dbReference>
<dbReference type="InterPro" id="IPR003660">
    <property type="entry name" value="HAMP_dom"/>
</dbReference>
<dbReference type="EC" id="2.7.13.3" evidence="3"/>
<dbReference type="Gene3D" id="1.10.287.130">
    <property type="match status" value="1"/>
</dbReference>
<sequence length="462" mass="50921">MKSLRVRLLIWVLVPMLGALALSAWLSWRSARDMAALRQDRTLLASAEVMAERIQWANGELAARTPLAALAMFASTAHDRVYFEVRDASGNLLAGWPGLISDNEHPAIGVEYGTLAFNGERVRAVTLTRELRRRGQVLRASVRVAEGRIGFNRLLHALWWPTLQRESALLAFALLLMLLGLTLELRPVLDLRRRIEQRAPDDLTPIDPTELDLELRPVVETLNQYALRLTQQVEAQKRFVMDAAHQLRTPVALLNAQLDVLDHAEVSPDVSETHEAMRACARRQRLLINQLLALFRVEAHDARRTPAVAVDLLVPVRGSCVELALFADAKRLELEVDAPNDAVMVLGHAALLQSMVFNLLDNAVRYAPAGGFVRACVRPLGKVVEFCVEDNGPGIAPSRREAVFERFNRGDNCDDSGFGLGLAIVREAARGCGAQLELGDGPHGQGLRVTVRLRAAPAHPAA</sequence>
<comment type="subcellular location">
    <subcellularLocation>
        <location evidence="2">Membrane</location>
    </subcellularLocation>
</comment>
<dbReference type="InterPro" id="IPR013727">
    <property type="entry name" value="2CSK_N"/>
</dbReference>
<evidence type="ECO:0000256" key="9">
    <source>
        <dbReference type="ARBA" id="ARBA00023012"/>
    </source>
</evidence>
<organism evidence="13">
    <name type="scientific">mine drainage metagenome</name>
    <dbReference type="NCBI Taxonomy" id="410659"/>
    <lineage>
        <taxon>unclassified sequences</taxon>
        <taxon>metagenomes</taxon>
        <taxon>ecological metagenomes</taxon>
    </lineage>
</organism>
<dbReference type="SUPFAM" id="SSF55874">
    <property type="entry name" value="ATPase domain of HSP90 chaperone/DNA topoisomerase II/histidine kinase"/>
    <property type="match status" value="1"/>
</dbReference>
<dbReference type="Pfam" id="PF08521">
    <property type="entry name" value="2CSK_N"/>
    <property type="match status" value="1"/>
</dbReference>
<dbReference type="PANTHER" id="PTHR45436:SF1">
    <property type="entry name" value="SENSOR PROTEIN QSEC"/>
    <property type="match status" value="1"/>
</dbReference>
<dbReference type="Pfam" id="PF00512">
    <property type="entry name" value="HisKA"/>
    <property type="match status" value="1"/>
</dbReference>
<proteinExistence type="predicted"/>
<dbReference type="PROSITE" id="PS50885">
    <property type="entry name" value="HAMP"/>
    <property type="match status" value="1"/>
</dbReference>
<dbReference type="PRINTS" id="PR00344">
    <property type="entry name" value="BCTRLSENSOR"/>
</dbReference>
<dbReference type="PANTHER" id="PTHR45436">
    <property type="entry name" value="SENSOR HISTIDINE KINASE YKOH"/>
    <property type="match status" value="1"/>
</dbReference>
<dbReference type="Pfam" id="PF02518">
    <property type="entry name" value="HATPase_c"/>
    <property type="match status" value="1"/>
</dbReference>
<protein>
    <recommendedName>
        <fullName evidence="3">histidine kinase</fullName>
        <ecNumber evidence="3">2.7.13.3</ecNumber>
    </recommendedName>
</protein>
<evidence type="ECO:0000256" key="4">
    <source>
        <dbReference type="ARBA" id="ARBA00022553"/>
    </source>
</evidence>
<evidence type="ECO:0000256" key="2">
    <source>
        <dbReference type="ARBA" id="ARBA00004370"/>
    </source>
</evidence>
<dbReference type="InterPro" id="IPR003661">
    <property type="entry name" value="HisK_dim/P_dom"/>
</dbReference>
<dbReference type="InterPro" id="IPR036097">
    <property type="entry name" value="HisK_dim/P_sf"/>
</dbReference>
<evidence type="ECO:0000259" key="12">
    <source>
        <dbReference type="PROSITE" id="PS50885"/>
    </source>
</evidence>
<dbReference type="GO" id="GO:0005886">
    <property type="term" value="C:plasma membrane"/>
    <property type="evidence" value="ECO:0007669"/>
    <property type="project" value="TreeGrafter"/>
</dbReference>
<evidence type="ECO:0000256" key="8">
    <source>
        <dbReference type="ARBA" id="ARBA00022989"/>
    </source>
</evidence>
<dbReference type="SUPFAM" id="SSF47384">
    <property type="entry name" value="Homodimeric domain of signal transducing histidine kinase"/>
    <property type="match status" value="1"/>
</dbReference>
<dbReference type="Gene3D" id="3.30.565.10">
    <property type="entry name" value="Histidine kinase-like ATPase, C-terminal domain"/>
    <property type="match status" value="1"/>
</dbReference>
<evidence type="ECO:0000256" key="6">
    <source>
        <dbReference type="ARBA" id="ARBA00022692"/>
    </source>
</evidence>
<comment type="catalytic activity">
    <reaction evidence="1">
        <text>ATP + protein L-histidine = ADP + protein N-phospho-L-histidine.</text>
        <dbReference type="EC" id="2.7.13.3"/>
    </reaction>
</comment>
<evidence type="ECO:0000256" key="10">
    <source>
        <dbReference type="ARBA" id="ARBA00023136"/>
    </source>
</evidence>
<keyword evidence="6" id="KW-0812">Transmembrane</keyword>
<reference evidence="13" key="1">
    <citation type="submission" date="2016-10" db="EMBL/GenBank/DDBJ databases">
        <title>Sequence of Gallionella enrichment culture.</title>
        <authorList>
            <person name="Poehlein A."/>
            <person name="Muehling M."/>
            <person name="Daniel R."/>
        </authorList>
    </citation>
    <scope>NUCLEOTIDE SEQUENCE</scope>
</reference>
<evidence type="ECO:0000313" key="13">
    <source>
        <dbReference type="EMBL" id="OIQ87012.1"/>
    </source>
</evidence>
<feature type="domain" description="Histidine kinase" evidence="11">
    <location>
        <begin position="242"/>
        <end position="457"/>
    </location>
</feature>